<name>A0ABT8MBD3_9EURY</name>
<evidence type="ECO:0000313" key="1">
    <source>
        <dbReference type="EMBL" id="MDN7025248.1"/>
    </source>
</evidence>
<gene>
    <name evidence="1" type="ORF">FGU65_10155</name>
</gene>
<accession>A0ABT8MBD3</accession>
<organism evidence="1 2">
    <name type="scientific">Methanoculleus frigidifontis</name>
    <dbReference type="NCBI Taxonomy" id="2584085"/>
    <lineage>
        <taxon>Archaea</taxon>
        <taxon>Methanobacteriati</taxon>
        <taxon>Methanobacteriota</taxon>
        <taxon>Stenosarchaea group</taxon>
        <taxon>Methanomicrobia</taxon>
        <taxon>Methanomicrobiales</taxon>
        <taxon>Methanomicrobiaceae</taxon>
        <taxon>Methanoculleus</taxon>
    </lineage>
</organism>
<evidence type="ECO:0000313" key="2">
    <source>
        <dbReference type="Proteomes" id="UP001168338"/>
    </source>
</evidence>
<protein>
    <submittedName>
        <fullName evidence="1">Uncharacterized protein</fullName>
    </submittedName>
</protein>
<comment type="caution">
    <text evidence="1">The sequence shown here is derived from an EMBL/GenBank/DDBJ whole genome shotgun (WGS) entry which is preliminary data.</text>
</comment>
<keyword evidence="2" id="KW-1185">Reference proteome</keyword>
<dbReference type="Proteomes" id="UP001168338">
    <property type="component" value="Unassembled WGS sequence"/>
</dbReference>
<sequence>MIVPEEFCRVTNNTLWNSEPAETPMPGTRETIFRHLLHHEWTTESLLSEGCPSGNGRVAEILKELGGDGYLIATSSEQEDEQTPCRYGIRHTPETFYRIWLENPDLRAEIRNSPRVWDLLARERLRVGDDGLNAEVCGMLEHSELFFELALKNRNIARIIANWDRIISDSGFDVAGEDLPAEDETLPAYTYHSFFGFCVFYDCLTTESQNERIRLLRSVQENTPTLMAVTKIISLLK</sequence>
<proteinExistence type="predicted"/>
<dbReference type="EMBL" id="VCYH01000006">
    <property type="protein sequence ID" value="MDN7025248.1"/>
    <property type="molecule type" value="Genomic_DNA"/>
</dbReference>
<reference evidence="1" key="1">
    <citation type="submission" date="2019-05" db="EMBL/GenBank/DDBJ databases">
        <title>Methanoculleus sp. FWC-SCC1, a methanogenic archaeon isolated from deep marine cold seep.</title>
        <authorList>
            <person name="Chen Y.-W."/>
            <person name="Chen S.-C."/>
            <person name="Teng N.-H."/>
            <person name="Lai M.-C."/>
        </authorList>
    </citation>
    <scope>NUCLEOTIDE SEQUENCE</scope>
    <source>
        <strain evidence="1">FWC-SCC1</strain>
    </source>
</reference>